<dbReference type="Gene3D" id="2.60.460.10">
    <property type="entry name" value="protein yfey like domain"/>
    <property type="match status" value="1"/>
</dbReference>
<dbReference type="NCBIfam" id="NF007990">
    <property type="entry name" value="PRK10718.1"/>
    <property type="match status" value="1"/>
</dbReference>
<dbReference type="InterPro" id="IPR038714">
    <property type="entry name" value="YfeY-like_sf"/>
</dbReference>
<dbReference type="Proteomes" id="UP000028511">
    <property type="component" value="Unassembled WGS sequence"/>
</dbReference>
<proteinExistence type="predicted"/>
<sequence>MGKFFVFNLLSKQRVVAVSSLLGSSLLLSACAGISEFSWSSLSPLEWFGSTLRVAEQGVGEVNKQTDMDQSAIEQGLKGKYRLRSGMETQNGKFVSIIQGMEGNQVKIELSGLAKGKVDRIDVLDDGVKTVWGTKIGTPFSELYDKAFGVCHRSSDFITQPTVICIAPQSQHISYVFTGAWDGPEGLMPSDDVLKNWKISRIIWKS</sequence>
<dbReference type="PROSITE" id="PS51257">
    <property type="entry name" value="PROKAR_LIPOPROTEIN"/>
    <property type="match status" value="1"/>
</dbReference>
<dbReference type="HOGENOM" id="CLU_117171_0_0_6"/>
<dbReference type="EMBL" id="CBSW010000292">
    <property type="protein sequence ID" value="CDG99261.1"/>
    <property type="molecule type" value="Genomic_DNA"/>
</dbReference>
<accession>A0A077NB10</accession>
<comment type="caution">
    <text evidence="1">The sequence shown here is derived from an EMBL/GenBank/DDBJ whole genome shotgun (WGS) entry which is preliminary data.</text>
</comment>
<name>A0A077NB10_XENBV</name>
<evidence type="ECO:0008006" key="3">
    <source>
        <dbReference type="Google" id="ProtNLM"/>
    </source>
</evidence>
<gene>
    <name evidence="1" type="ORF">XBP1_840018</name>
</gene>
<evidence type="ECO:0000313" key="2">
    <source>
        <dbReference type="Proteomes" id="UP000028511"/>
    </source>
</evidence>
<reference evidence="1" key="1">
    <citation type="submission" date="2013-07" db="EMBL/GenBank/DDBJ databases">
        <title>Sub-species coevolution in mutualistic symbiosis.</title>
        <authorList>
            <person name="Murfin K."/>
            <person name="Klassen J."/>
            <person name="Lee M."/>
            <person name="Forst S."/>
            <person name="Stock P."/>
            <person name="Goodrich-Blair H."/>
        </authorList>
    </citation>
    <scope>NUCLEOTIDE SEQUENCE [LARGE SCALE GENOMIC DNA]</scope>
    <source>
        <strain evidence="1">Puntauvense</strain>
    </source>
</reference>
<dbReference type="InterPro" id="IPR010938">
    <property type="entry name" value="DUF1131"/>
</dbReference>
<organism evidence="1 2">
    <name type="scientific">Xenorhabdus bovienii str. puntauvense</name>
    <dbReference type="NCBI Taxonomy" id="1398201"/>
    <lineage>
        <taxon>Bacteria</taxon>
        <taxon>Pseudomonadati</taxon>
        <taxon>Pseudomonadota</taxon>
        <taxon>Gammaproteobacteria</taxon>
        <taxon>Enterobacterales</taxon>
        <taxon>Morganellaceae</taxon>
        <taxon>Xenorhabdus</taxon>
    </lineage>
</organism>
<evidence type="ECO:0000313" key="1">
    <source>
        <dbReference type="EMBL" id="CDG99261.1"/>
    </source>
</evidence>
<dbReference type="Pfam" id="PF06572">
    <property type="entry name" value="DUF1131"/>
    <property type="match status" value="1"/>
</dbReference>
<dbReference type="RefSeq" id="WP_051870457.1">
    <property type="nucleotide sequence ID" value="NZ_CAWLWN010000078.1"/>
</dbReference>
<dbReference type="AlphaFoldDB" id="A0A077NB10"/>
<protein>
    <recommendedName>
        <fullName evidence="3">RpoE-regulated lipoprotein</fullName>
    </recommendedName>
</protein>